<dbReference type="PRINTS" id="PR00625">
    <property type="entry name" value="JDOMAIN"/>
</dbReference>
<accession>A0A380T991</accession>
<evidence type="ECO:0000313" key="2">
    <source>
        <dbReference type="EMBL" id="SUS04124.1"/>
    </source>
</evidence>
<dbReference type="SUPFAM" id="SSF158682">
    <property type="entry name" value="TerB-like"/>
    <property type="match status" value="1"/>
</dbReference>
<gene>
    <name evidence="2" type="ORF">DF3PB_1190003</name>
</gene>
<protein>
    <submittedName>
        <fullName evidence="2">Molecular chaperone DnaJ</fullName>
    </submittedName>
</protein>
<dbReference type="PANTHER" id="PTHR24074">
    <property type="entry name" value="CO-CHAPERONE PROTEIN DJLA"/>
    <property type="match status" value="1"/>
</dbReference>
<proteinExistence type="predicted"/>
<dbReference type="Gene3D" id="1.10.3680.10">
    <property type="entry name" value="TerB-like"/>
    <property type="match status" value="1"/>
</dbReference>
<name>A0A380T991_9ZZZZ</name>
<reference evidence="2" key="1">
    <citation type="submission" date="2018-07" db="EMBL/GenBank/DDBJ databases">
        <authorList>
            <person name="Quirk P.G."/>
            <person name="Krulwich T.A."/>
        </authorList>
    </citation>
    <scope>NUCLEOTIDE SEQUENCE</scope>
</reference>
<dbReference type="Pfam" id="PF05099">
    <property type="entry name" value="TerB"/>
    <property type="match status" value="1"/>
</dbReference>
<dbReference type="SMART" id="SM00271">
    <property type="entry name" value="DnaJ"/>
    <property type="match status" value="1"/>
</dbReference>
<organism evidence="2">
    <name type="scientific">metagenome</name>
    <dbReference type="NCBI Taxonomy" id="256318"/>
    <lineage>
        <taxon>unclassified sequences</taxon>
        <taxon>metagenomes</taxon>
    </lineage>
</organism>
<dbReference type="InterPro" id="IPR036869">
    <property type="entry name" value="J_dom_sf"/>
</dbReference>
<dbReference type="InterPro" id="IPR050817">
    <property type="entry name" value="DjlA_DnaK_co-chaperone"/>
</dbReference>
<dbReference type="SUPFAM" id="SSF46565">
    <property type="entry name" value="Chaperone J-domain"/>
    <property type="match status" value="1"/>
</dbReference>
<dbReference type="Pfam" id="PF00226">
    <property type="entry name" value="DnaJ"/>
    <property type="match status" value="1"/>
</dbReference>
<evidence type="ECO:0000259" key="1">
    <source>
        <dbReference type="PROSITE" id="PS50076"/>
    </source>
</evidence>
<feature type="domain" description="J" evidence="1">
    <location>
        <begin position="186"/>
        <end position="252"/>
    </location>
</feature>
<sequence length="252" mass="27368">MSIWGKIIGGMAGFAMGGPFGAILGAAAGHAYDALKFPSTADWPPRLGGPDTGRATKEMIFSVAVIVLGAKMAKVDGAVSRAEVNAFKQVFRIRAEDMRTVGRIFDAAKSDADGYEPYARQVAVLFRDDRAVLEELLTGLFCVARADGEITRAELSYLRHLAEIFGLAGMDFERLRAPFAQARAADPYAVLGVAVSASNEEIKKTYRRLIRENHPDALVSKGLPKDFLKVVNERMATINAAYDQIAKERGLK</sequence>
<dbReference type="InterPro" id="IPR029024">
    <property type="entry name" value="TerB-like"/>
</dbReference>
<dbReference type="CDD" id="cd07316">
    <property type="entry name" value="terB_like_DjlA"/>
    <property type="match status" value="1"/>
</dbReference>
<dbReference type="InterPro" id="IPR001623">
    <property type="entry name" value="DnaJ_domain"/>
</dbReference>
<dbReference type="AlphaFoldDB" id="A0A380T991"/>
<dbReference type="InterPro" id="IPR007791">
    <property type="entry name" value="DjlA_N"/>
</dbReference>
<dbReference type="PROSITE" id="PS50076">
    <property type="entry name" value="DNAJ_2"/>
    <property type="match status" value="1"/>
</dbReference>
<dbReference type="CDD" id="cd06257">
    <property type="entry name" value="DnaJ"/>
    <property type="match status" value="1"/>
</dbReference>
<dbReference type="EMBL" id="UIDG01000023">
    <property type="protein sequence ID" value="SUS04124.1"/>
    <property type="molecule type" value="Genomic_DNA"/>
</dbReference>
<dbReference type="Gene3D" id="1.10.287.110">
    <property type="entry name" value="DnaJ domain"/>
    <property type="match status" value="1"/>
</dbReference>